<evidence type="ECO:0000256" key="1">
    <source>
        <dbReference type="SAM" id="MobiDB-lite"/>
    </source>
</evidence>
<gene>
    <name evidence="2" type="ORF">PPAR00522_LOCUS3949</name>
</gene>
<sequence>MTAAAAAAAAAKVATTTTTTAAATTMAPASLLSREVRGGMQGGRGMEVKADRSEYESKLPPPPPLASLTATPRTSLPAPPHTLLGSTAVKSTSGMFVKSSLVVGGDTGKVTVSYGNSALRQQSSGTARTSPTMSSFIPGSEAGNQHTMSSTAIVAPKSLQMSQANGSNAFMVTNATTSTSATSKIPSSGPISVDDVPLYLSRQQRPSYNNRPAYKSLSSSSSSYTGCSQNQQSTLQRLGVDNDAAVALARANAEAIAARFSAQLANNQSDLVVRSTNGNNQDLNSSYPPSNPSVSKSRWDKR</sequence>
<feature type="compositionally biased region" description="Basic and acidic residues" evidence="1">
    <location>
        <begin position="46"/>
        <end position="57"/>
    </location>
</feature>
<dbReference type="EMBL" id="HBFM01006470">
    <property type="protein sequence ID" value="CAD8767553.1"/>
    <property type="molecule type" value="Transcribed_RNA"/>
</dbReference>
<protein>
    <submittedName>
        <fullName evidence="2">Uncharacterized protein</fullName>
    </submittedName>
</protein>
<accession>A0A7S0US11</accession>
<feature type="region of interest" description="Disordered" evidence="1">
    <location>
        <begin position="203"/>
        <end position="228"/>
    </location>
</feature>
<reference evidence="2" key="1">
    <citation type="submission" date="2021-01" db="EMBL/GenBank/DDBJ databases">
        <authorList>
            <person name="Corre E."/>
            <person name="Pelletier E."/>
            <person name="Niang G."/>
            <person name="Scheremetjew M."/>
            <person name="Finn R."/>
            <person name="Kale V."/>
            <person name="Holt S."/>
            <person name="Cochrane G."/>
            <person name="Meng A."/>
            <person name="Brown T."/>
            <person name="Cohen L."/>
        </authorList>
    </citation>
    <scope>NUCLEOTIDE SEQUENCE</scope>
    <source>
        <strain evidence="2">SAG 63-3</strain>
    </source>
</reference>
<feature type="compositionally biased region" description="Low complexity" evidence="1">
    <location>
        <begin position="285"/>
        <end position="296"/>
    </location>
</feature>
<dbReference type="AlphaFoldDB" id="A0A7S0US11"/>
<feature type="region of interest" description="Disordered" evidence="1">
    <location>
        <begin position="271"/>
        <end position="302"/>
    </location>
</feature>
<feature type="compositionally biased region" description="Polar residues" evidence="1">
    <location>
        <begin position="271"/>
        <end position="284"/>
    </location>
</feature>
<organism evidence="2">
    <name type="scientific">Polytomella parva</name>
    <dbReference type="NCBI Taxonomy" id="51329"/>
    <lineage>
        <taxon>Eukaryota</taxon>
        <taxon>Viridiplantae</taxon>
        <taxon>Chlorophyta</taxon>
        <taxon>core chlorophytes</taxon>
        <taxon>Chlorophyceae</taxon>
        <taxon>CS clade</taxon>
        <taxon>Chlamydomonadales</taxon>
        <taxon>Chlamydomonadaceae</taxon>
        <taxon>Polytomella</taxon>
    </lineage>
</organism>
<name>A0A7S0US11_9CHLO</name>
<evidence type="ECO:0000313" key="2">
    <source>
        <dbReference type="EMBL" id="CAD8767553.1"/>
    </source>
</evidence>
<proteinExistence type="predicted"/>
<feature type="region of interest" description="Disordered" evidence="1">
    <location>
        <begin position="33"/>
        <end position="84"/>
    </location>
</feature>